<evidence type="ECO:0000313" key="2">
    <source>
        <dbReference type="EMBL" id="KAF2426457.1"/>
    </source>
</evidence>
<evidence type="ECO:0000256" key="1">
    <source>
        <dbReference type="SAM" id="MobiDB-lite"/>
    </source>
</evidence>
<protein>
    <submittedName>
        <fullName evidence="2">Uncharacterized protein</fullName>
    </submittedName>
</protein>
<keyword evidence="3" id="KW-1185">Reference proteome</keyword>
<reference evidence="2" key="1">
    <citation type="journal article" date="2020" name="Stud. Mycol.">
        <title>101 Dothideomycetes genomes: a test case for predicting lifestyles and emergence of pathogens.</title>
        <authorList>
            <person name="Haridas S."/>
            <person name="Albert R."/>
            <person name="Binder M."/>
            <person name="Bloem J."/>
            <person name="Labutti K."/>
            <person name="Salamov A."/>
            <person name="Andreopoulos B."/>
            <person name="Baker S."/>
            <person name="Barry K."/>
            <person name="Bills G."/>
            <person name="Bluhm B."/>
            <person name="Cannon C."/>
            <person name="Castanera R."/>
            <person name="Culley D."/>
            <person name="Daum C."/>
            <person name="Ezra D."/>
            <person name="Gonzalez J."/>
            <person name="Henrissat B."/>
            <person name="Kuo A."/>
            <person name="Liang C."/>
            <person name="Lipzen A."/>
            <person name="Lutzoni F."/>
            <person name="Magnuson J."/>
            <person name="Mondo S."/>
            <person name="Nolan M."/>
            <person name="Ohm R."/>
            <person name="Pangilinan J."/>
            <person name="Park H.-J."/>
            <person name="Ramirez L."/>
            <person name="Alfaro M."/>
            <person name="Sun H."/>
            <person name="Tritt A."/>
            <person name="Yoshinaga Y."/>
            <person name="Zwiers L.-H."/>
            <person name="Turgeon B."/>
            <person name="Goodwin S."/>
            <person name="Spatafora J."/>
            <person name="Crous P."/>
            <person name="Grigoriev I."/>
        </authorList>
    </citation>
    <scope>NUCLEOTIDE SEQUENCE</scope>
    <source>
        <strain evidence="2">CBS 130266</strain>
    </source>
</reference>
<feature type="region of interest" description="Disordered" evidence="1">
    <location>
        <begin position="40"/>
        <end position="60"/>
    </location>
</feature>
<accession>A0A9P4TV04</accession>
<dbReference type="EMBL" id="MU007064">
    <property type="protein sequence ID" value="KAF2426457.1"/>
    <property type="molecule type" value="Genomic_DNA"/>
</dbReference>
<dbReference type="Proteomes" id="UP000800235">
    <property type="component" value="Unassembled WGS sequence"/>
</dbReference>
<gene>
    <name evidence="2" type="ORF">EJ08DRAFT_372068</name>
</gene>
<organism evidence="2 3">
    <name type="scientific">Tothia fuscella</name>
    <dbReference type="NCBI Taxonomy" id="1048955"/>
    <lineage>
        <taxon>Eukaryota</taxon>
        <taxon>Fungi</taxon>
        <taxon>Dikarya</taxon>
        <taxon>Ascomycota</taxon>
        <taxon>Pezizomycotina</taxon>
        <taxon>Dothideomycetes</taxon>
        <taxon>Pleosporomycetidae</taxon>
        <taxon>Venturiales</taxon>
        <taxon>Cylindrosympodiaceae</taxon>
        <taxon>Tothia</taxon>
    </lineage>
</organism>
<proteinExistence type="predicted"/>
<name>A0A9P4TV04_9PEZI</name>
<feature type="compositionally biased region" description="Polar residues" evidence="1">
    <location>
        <begin position="44"/>
        <end position="60"/>
    </location>
</feature>
<evidence type="ECO:0000313" key="3">
    <source>
        <dbReference type="Proteomes" id="UP000800235"/>
    </source>
</evidence>
<comment type="caution">
    <text evidence="2">The sequence shown here is derived from an EMBL/GenBank/DDBJ whole genome shotgun (WGS) entry which is preliminary data.</text>
</comment>
<dbReference type="AlphaFoldDB" id="A0A9P4TV04"/>
<sequence length="256" mass="28407">MSKHNCARGIPSNLTQIRQHPAVLRAGYILTSVMENGQRESYLDGTSQTPSADSRQPQYNSTNCGCCRNCVQGEGGDGDHGESDTHKNYMMGEEGAKCEAPVAIVSPMSPLQSTASHFDTRYADFEVGPNGFSYGHAHIHVVDDPFHVDINIVERTGSPISVMNEMHSSDEPSLPSLASSGSLTRLEDDFNGMGKWTEYYFFTTVPLPLVPQWQISTKPRFQPVGDREDEYPKTIESEDSDDNFEDELYLHILVPI</sequence>